<gene>
    <name evidence="3" type="ORF">GCM10025760_03080</name>
</gene>
<comment type="caution">
    <text evidence="3">The sequence shown here is derived from an EMBL/GenBank/DDBJ whole genome shotgun (WGS) entry which is preliminary data.</text>
</comment>
<dbReference type="InterPro" id="IPR052350">
    <property type="entry name" value="Metallo-dep_Lactonases"/>
</dbReference>
<feature type="domain" description="Amidohydrolase-related" evidence="2">
    <location>
        <begin position="4"/>
        <end position="244"/>
    </location>
</feature>
<dbReference type="PANTHER" id="PTHR43569:SF2">
    <property type="entry name" value="AMIDOHYDROLASE-RELATED DOMAIN-CONTAINING PROTEIN"/>
    <property type="match status" value="1"/>
</dbReference>
<proteinExistence type="inferred from homology"/>
<comment type="similarity">
    <text evidence="1">Belongs to the metallo-dependent hydrolases superfamily.</text>
</comment>
<organism evidence="3 4">
    <name type="scientific">Microbacterium yannicii</name>
    <dbReference type="NCBI Taxonomy" id="671622"/>
    <lineage>
        <taxon>Bacteria</taxon>
        <taxon>Bacillati</taxon>
        <taxon>Actinomycetota</taxon>
        <taxon>Actinomycetes</taxon>
        <taxon>Micrococcales</taxon>
        <taxon>Microbacteriaceae</taxon>
        <taxon>Microbacterium</taxon>
    </lineage>
</organism>
<dbReference type="EMBL" id="BAABKZ010000001">
    <property type="protein sequence ID" value="GAA5084840.1"/>
    <property type="molecule type" value="Genomic_DNA"/>
</dbReference>
<dbReference type="RefSeq" id="WP_194412221.1">
    <property type="nucleotide sequence ID" value="NZ_BAABKZ010000001.1"/>
</dbReference>
<dbReference type="Pfam" id="PF04909">
    <property type="entry name" value="Amidohydro_2"/>
    <property type="match status" value="1"/>
</dbReference>
<evidence type="ECO:0000313" key="4">
    <source>
        <dbReference type="Proteomes" id="UP001501407"/>
    </source>
</evidence>
<dbReference type="SUPFAM" id="SSF51556">
    <property type="entry name" value="Metallo-dependent hydrolases"/>
    <property type="match status" value="1"/>
</dbReference>
<evidence type="ECO:0000259" key="2">
    <source>
        <dbReference type="Pfam" id="PF04909"/>
    </source>
</evidence>
<evidence type="ECO:0000313" key="3">
    <source>
        <dbReference type="EMBL" id="GAA5084840.1"/>
    </source>
</evidence>
<dbReference type="PANTHER" id="PTHR43569">
    <property type="entry name" value="AMIDOHYDROLASE"/>
    <property type="match status" value="1"/>
</dbReference>
<sequence>MSIVDAHIHLWDPSRFSLSWFRDDMGLPRVALPAALRDAAAGAARPVTAAVAVQAGDTLPEMQWLLEVAAADPVVRAVVLQYVPGFDGWAGLASDVLNDRVCGIRVATPGGAADLSDVPGLDVLCEGAGSSGRVVELLVRPAQLDAVAQLAGRYPRTTFVLCHLGLGAGAPTREWQESLRRCAAEPNTAAKFSGLATAPDDHDRLAALAATASDAFGEHRLMFGSDWPMSARVDSYERLVDRVERAWLGRSDDLWAAASVQVYGL</sequence>
<accession>A0ABP9LWQ5</accession>
<keyword evidence="4" id="KW-1185">Reference proteome</keyword>
<evidence type="ECO:0000256" key="1">
    <source>
        <dbReference type="ARBA" id="ARBA00038310"/>
    </source>
</evidence>
<name>A0ABP9LWQ5_9MICO</name>
<dbReference type="InterPro" id="IPR032466">
    <property type="entry name" value="Metal_Hydrolase"/>
</dbReference>
<dbReference type="Proteomes" id="UP001501407">
    <property type="component" value="Unassembled WGS sequence"/>
</dbReference>
<dbReference type="Gene3D" id="3.20.20.140">
    <property type="entry name" value="Metal-dependent hydrolases"/>
    <property type="match status" value="1"/>
</dbReference>
<dbReference type="InterPro" id="IPR006680">
    <property type="entry name" value="Amidohydro-rel"/>
</dbReference>
<protein>
    <submittedName>
        <fullName evidence="3">Amidohydrolase family protein</fullName>
    </submittedName>
</protein>
<reference evidence="4" key="1">
    <citation type="journal article" date="2019" name="Int. J. Syst. Evol. Microbiol.">
        <title>The Global Catalogue of Microorganisms (GCM) 10K type strain sequencing project: providing services to taxonomists for standard genome sequencing and annotation.</title>
        <authorList>
            <consortium name="The Broad Institute Genomics Platform"/>
            <consortium name="The Broad Institute Genome Sequencing Center for Infectious Disease"/>
            <person name="Wu L."/>
            <person name="Ma J."/>
        </authorList>
    </citation>
    <scope>NUCLEOTIDE SEQUENCE [LARGE SCALE GENOMIC DNA]</scope>
    <source>
        <strain evidence="4">JCM 18959</strain>
    </source>
</reference>